<reference evidence="2" key="1">
    <citation type="submission" date="2024-07" db="EMBL/GenBank/DDBJ databases">
        <title>Two chromosome-level genome assemblies of Korean endemic species Abeliophyllum distichum and Forsythia ovata (Oleaceae).</title>
        <authorList>
            <person name="Jang H."/>
        </authorList>
    </citation>
    <scope>NUCLEOTIDE SEQUENCE [LARGE SCALE GENOMIC DNA]</scope>
</reference>
<name>A0ABD1P058_9LAMI</name>
<dbReference type="AlphaFoldDB" id="A0ABD1P058"/>
<dbReference type="EMBL" id="JBFOLJ010000045">
    <property type="protein sequence ID" value="KAL2457057.1"/>
    <property type="molecule type" value="Genomic_DNA"/>
</dbReference>
<evidence type="ECO:0000313" key="2">
    <source>
        <dbReference type="Proteomes" id="UP001604277"/>
    </source>
</evidence>
<proteinExistence type="predicted"/>
<evidence type="ECO:0000313" key="1">
    <source>
        <dbReference type="EMBL" id="KAL2457057.1"/>
    </source>
</evidence>
<keyword evidence="2" id="KW-1185">Reference proteome</keyword>
<protein>
    <submittedName>
        <fullName evidence="1">Uncharacterized protein</fullName>
    </submittedName>
</protein>
<gene>
    <name evidence="1" type="ORF">Fot_56468</name>
</gene>
<sequence length="217" mass="24347">MRISTSRPRSTNAAFGRNPRARHLSLSTRLLLLARNGMPRRDTDKVTRLSIPVSKPAVPFSLSEKRGIKAHQPRFNPGRPFEAINSAYLSGPTESHRSVRILSCHYVGIRVYARGDFSTVDRRDNQKEASPRGQGIELTATDSIAADLAKTGYAASRTKREELTREHEQSLISQLVQLEQELLRIKELSSLSTTAKSRCHLAWGRSLKNVFPWSQVS</sequence>
<comment type="caution">
    <text evidence="1">The sequence shown here is derived from an EMBL/GenBank/DDBJ whole genome shotgun (WGS) entry which is preliminary data.</text>
</comment>
<dbReference type="Proteomes" id="UP001604277">
    <property type="component" value="Unassembled WGS sequence"/>
</dbReference>
<accession>A0ABD1P058</accession>
<organism evidence="1 2">
    <name type="scientific">Forsythia ovata</name>
    <dbReference type="NCBI Taxonomy" id="205694"/>
    <lineage>
        <taxon>Eukaryota</taxon>
        <taxon>Viridiplantae</taxon>
        <taxon>Streptophyta</taxon>
        <taxon>Embryophyta</taxon>
        <taxon>Tracheophyta</taxon>
        <taxon>Spermatophyta</taxon>
        <taxon>Magnoliopsida</taxon>
        <taxon>eudicotyledons</taxon>
        <taxon>Gunneridae</taxon>
        <taxon>Pentapetalae</taxon>
        <taxon>asterids</taxon>
        <taxon>lamiids</taxon>
        <taxon>Lamiales</taxon>
        <taxon>Oleaceae</taxon>
        <taxon>Forsythieae</taxon>
        <taxon>Forsythia</taxon>
    </lineage>
</organism>